<evidence type="ECO:0000313" key="4">
    <source>
        <dbReference type="Proteomes" id="UP000016481"/>
    </source>
</evidence>
<name>U1Q4I4_9ACTO</name>
<protein>
    <submittedName>
        <fullName evidence="3">Uncharacterized protein</fullName>
    </submittedName>
</protein>
<reference evidence="3 4" key="1">
    <citation type="submission" date="2013-08" db="EMBL/GenBank/DDBJ databases">
        <authorList>
            <person name="Weinstock G."/>
            <person name="Sodergren E."/>
            <person name="Wylie T."/>
            <person name="Fulton L."/>
            <person name="Fulton R."/>
            <person name="Fronick C."/>
            <person name="O'Laughlin M."/>
            <person name="Godfrey J."/>
            <person name="Miner T."/>
            <person name="Herter B."/>
            <person name="Appelbaum E."/>
            <person name="Cordes M."/>
            <person name="Lek S."/>
            <person name="Wollam A."/>
            <person name="Pepin K.H."/>
            <person name="Palsikar V.B."/>
            <person name="Mitreva M."/>
            <person name="Wilson R.K."/>
        </authorList>
    </citation>
    <scope>NUCLEOTIDE SEQUENCE [LARGE SCALE GENOMIC DNA]</scope>
    <source>
        <strain evidence="3 4">F0530</strain>
    </source>
</reference>
<evidence type="ECO:0000313" key="3">
    <source>
        <dbReference type="EMBL" id="ERH17099.1"/>
    </source>
</evidence>
<sequence>MPDSQPQATSLGAADSDPFAHIYASPNAKNIHAPASFGPAYLQPQKELQTLERATPQPRPLWAEIIIIFSRLIIIANFAIILTLFLPTIIAPNLNTFSADNPKSVYLDNNKEYYFYIKTNIQTIADKTSCVISGPEDYQASIMAGPVDSELDIDGYYKLGRISASKTGTYSFSCVNPDLNGSHSFAVADTTDNYYAKTQIELFLGYLMVTISAAIILLETAFTVVTVRNIWRVSKERASKERRQLQAEFPTPLPAYMPASASAGPTATASPEYRPTQL</sequence>
<dbReference type="EMBL" id="AWSC01000023">
    <property type="protein sequence ID" value="ERH17099.1"/>
    <property type="molecule type" value="Genomic_DNA"/>
</dbReference>
<feature type="transmembrane region" description="Helical" evidence="2">
    <location>
        <begin position="203"/>
        <end position="227"/>
    </location>
</feature>
<keyword evidence="2" id="KW-0812">Transmembrane</keyword>
<evidence type="ECO:0000256" key="1">
    <source>
        <dbReference type="SAM" id="MobiDB-lite"/>
    </source>
</evidence>
<comment type="caution">
    <text evidence="3">The sequence shown here is derived from an EMBL/GenBank/DDBJ whole genome shotgun (WGS) entry which is preliminary data.</text>
</comment>
<evidence type="ECO:0000256" key="2">
    <source>
        <dbReference type="SAM" id="Phobius"/>
    </source>
</evidence>
<dbReference type="Proteomes" id="UP000016481">
    <property type="component" value="Unassembled WGS sequence"/>
</dbReference>
<accession>U1Q4I4</accession>
<dbReference type="PATRIC" id="fig|1321817.3.peg.606"/>
<dbReference type="AlphaFoldDB" id="U1Q4I4"/>
<proteinExistence type="predicted"/>
<dbReference type="HOGENOM" id="CLU_996164_0_0_11"/>
<organism evidence="3 4">
    <name type="scientific">Actinomyces graevenitzii F0530</name>
    <dbReference type="NCBI Taxonomy" id="1321817"/>
    <lineage>
        <taxon>Bacteria</taxon>
        <taxon>Bacillati</taxon>
        <taxon>Actinomycetota</taxon>
        <taxon>Actinomycetes</taxon>
        <taxon>Actinomycetales</taxon>
        <taxon>Actinomycetaceae</taxon>
        <taxon>Actinomyces</taxon>
    </lineage>
</organism>
<dbReference type="RefSeq" id="WP_021604645.1">
    <property type="nucleotide sequence ID" value="NZ_KE951506.1"/>
</dbReference>
<feature type="compositionally biased region" description="Low complexity" evidence="1">
    <location>
        <begin position="258"/>
        <end position="271"/>
    </location>
</feature>
<feature type="region of interest" description="Disordered" evidence="1">
    <location>
        <begin position="253"/>
        <end position="278"/>
    </location>
</feature>
<keyword evidence="2" id="KW-0472">Membrane</keyword>
<gene>
    <name evidence="3" type="ORF">HMPREF1978_00692</name>
</gene>
<feature type="transmembrane region" description="Helical" evidence="2">
    <location>
        <begin position="61"/>
        <end position="86"/>
    </location>
</feature>
<keyword evidence="2" id="KW-1133">Transmembrane helix</keyword>